<proteinExistence type="predicted"/>
<name>A0ABY3X957_9GAMM</name>
<evidence type="ECO:0000313" key="2">
    <source>
        <dbReference type="Proteomes" id="UP000829542"/>
    </source>
</evidence>
<dbReference type="EMBL" id="CP093379">
    <property type="protein sequence ID" value="UNM97246.1"/>
    <property type="molecule type" value="Genomic_DNA"/>
</dbReference>
<evidence type="ECO:0000313" key="1">
    <source>
        <dbReference type="EMBL" id="UNM97246.1"/>
    </source>
</evidence>
<dbReference type="RefSeq" id="WP_242152379.1">
    <property type="nucleotide sequence ID" value="NZ_CP093379.1"/>
</dbReference>
<keyword evidence="2" id="KW-1185">Reference proteome</keyword>
<organism evidence="1 2">
    <name type="scientific">Ignatzschineria rhizosphaerae</name>
    <dbReference type="NCBI Taxonomy" id="2923279"/>
    <lineage>
        <taxon>Bacteria</taxon>
        <taxon>Pseudomonadati</taxon>
        <taxon>Pseudomonadota</taxon>
        <taxon>Gammaproteobacteria</taxon>
        <taxon>Cardiobacteriales</taxon>
        <taxon>Ignatzschineriaceae</taxon>
        <taxon>Ignatzschineria</taxon>
    </lineage>
</organism>
<accession>A0ABY3X957</accession>
<reference evidence="1 2" key="1">
    <citation type="submission" date="2022-03" db="EMBL/GenBank/DDBJ databases">
        <title>Ignatzschineria rhizosphaerae HR5S32.</title>
        <authorList>
            <person name="Sun J.Q."/>
            <person name="Feng J.Y."/>
        </authorList>
    </citation>
    <scope>NUCLEOTIDE SEQUENCE [LARGE SCALE GENOMIC DNA]</scope>
    <source>
        <strain evidence="1 2">HR5S32</strain>
    </source>
</reference>
<dbReference type="Proteomes" id="UP000829542">
    <property type="component" value="Chromosome"/>
</dbReference>
<gene>
    <name evidence="1" type="ORF">MMG00_05175</name>
</gene>
<sequence>MTPYSQYMIDRTIEHALNDKERDEKLQMFQDFLGSCASPSFIHLPVGSKLTPAEIQTLEDESIVTFNEFETEYIQYCFLNDIDFDEIMNTMNKVRDLKD</sequence>
<protein>
    <submittedName>
        <fullName evidence="1">Uncharacterized protein</fullName>
    </submittedName>
</protein>